<proteinExistence type="predicted"/>
<feature type="compositionally biased region" description="Low complexity" evidence="1">
    <location>
        <begin position="39"/>
        <end position="51"/>
    </location>
</feature>
<gene>
    <name evidence="2" type="ORF">O0I10_004502</name>
</gene>
<keyword evidence="3" id="KW-1185">Reference proteome</keyword>
<reference evidence="2 3" key="1">
    <citation type="submission" date="2023-03" db="EMBL/GenBank/DDBJ databases">
        <title>Genome sequence of Lichtheimia ornata CBS 291.66.</title>
        <authorList>
            <person name="Mohabir J.T."/>
            <person name="Shea T.P."/>
            <person name="Kurbessoian T."/>
            <person name="Berby B."/>
            <person name="Fontaine J."/>
            <person name="Livny J."/>
            <person name="Gnirke A."/>
            <person name="Stajich J.E."/>
            <person name="Cuomo C.A."/>
        </authorList>
    </citation>
    <scope>NUCLEOTIDE SEQUENCE [LARGE SCALE GENOMIC DNA]</scope>
    <source>
        <strain evidence="2">CBS 291.66</strain>
    </source>
</reference>
<dbReference type="RefSeq" id="XP_058344822.1">
    <property type="nucleotide sequence ID" value="XM_058484561.1"/>
</dbReference>
<evidence type="ECO:0000313" key="2">
    <source>
        <dbReference type="EMBL" id="KAJ8659909.1"/>
    </source>
</evidence>
<dbReference type="Proteomes" id="UP001234581">
    <property type="component" value="Unassembled WGS sequence"/>
</dbReference>
<feature type="region of interest" description="Disordered" evidence="1">
    <location>
        <begin position="39"/>
        <end position="60"/>
    </location>
</feature>
<sequence length="153" mass="17572">MYIKQEQNQDVWMPKGGGIKKKVVLPSFQSLCKPIDTSTKPTTTTTTTATTRNHARTVSAPLRMPSYQDKQRLSLDVLVDAIELDQTMYETYKQERFKAMARHSPYDRRRSRSAPGGSMTPRWRTPMRSSNCSSMQQLAEAIVRQHIEHAKKK</sequence>
<feature type="region of interest" description="Disordered" evidence="1">
    <location>
        <begin position="101"/>
        <end position="135"/>
    </location>
</feature>
<evidence type="ECO:0000313" key="3">
    <source>
        <dbReference type="Proteomes" id="UP001234581"/>
    </source>
</evidence>
<comment type="caution">
    <text evidence="2">The sequence shown here is derived from an EMBL/GenBank/DDBJ whole genome shotgun (WGS) entry which is preliminary data.</text>
</comment>
<dbReference type="AlphaFoldDB" id="A0AAD7V6M5"/>
<accession>A0AAD7V6M5</accession>
<dbReference type="GeneID" id="83211915"/>
<protein>
    <submittedName>
        <fullName evidence="2">Uncharacterized protein</fullName>
    </submittedName>
</protein>
<dbReference type="EMBL" id="JARTCD010000016">
    <property type="protein sequence ID" value="KAJ8659909.1"/>
    <property type="molecule type" value="Genomic_DNA"/>
</dbReference>
<organism evidence="2 3">
    <name type="scientific">Lichtheimia ornata</name>
    <dbReference type="NCBI Taxonomy" id="688661"/>
    <lineage>
        <taxon>Eukaryota</taxon>
        <taxon>Fungi</taxon>
        <taxon>Fungi incertae sedis</taxon>
        <taxon>Mucoromycota</taxon>
        <taxon>Mucoromycotina</taxon>
        <taxon>Mucoromycetes</taxon>
        <taxon>Mucorales</taxon>
        <taxon>Lichtheimiaceae</taxon>
        <taxon>Lichtheimia</taxon>
    </lineage>
</organism>
<name>A0AAD7V6M5_9FUNG</name>
<evidence type="ECO:0000256" key="1">
    <source>
        <dbReference type="SAM" id="MobiDB-lite"/>
    </source>
</evidence>